<gene>
    <name evidence="1" type="ORF">PL921460034</name>
</gene>
<dbReference type="STRING" id="671072.PL921460034"/>
<sequence>MKGLTIHQPWASLLVWKKKQFETRDWQRMYRGLIAIHAGKEPLSPLEDYYDILWELRNDSIDFNEPYFNSTFGKIIAIARLKDIHLMTRELINKQSHLEQVCGYWEPGRFAWEFTDIKPLQQPIPVRGLPGLWDVSDEIQQQISQQLGMKGQQKN</sequence>
<evidence type="ECO:0000313" key="2">
    <source>
        <dbReference type="Proteomes" id="UP000184315"/>
    </source>
</evidence>
<organism evidence="1 2">
    <name type="scientific">Planktothrix tepida PCC 9214</name>
    <dbReference type="NCBI Taxonomy" id="671072"/>
    <lineage>
        <taxon>Bacteria</taxon>
        <taxon>Bacillati</taxon>
        <taxon>Cyanobacteriota</taxon>
        <taxon>Cyanophyceae</taxon>
        <taxon>Oscillatoriophycideae</taxon>
        <taxon>Oscillatoriales</taxon>
        <taxon>Microcoleaceae</taxon>
        <taxon>Planktothrix</taxon>
    </lineage>
</organism>
<dbReference type="InterPro" id="IPR015947">
    <property type="entry name" value="PUA-like_sf"/>
</dbReference>
<keyword evidence="2" id="KW-1185">Reference proteome</keyword>
<accession>A0A1J1LMY3</accession>
<dbReference type="Gene3D" id="2.30.130.30">
    <property type="entry name" value="Hypothetical protein"/>
    <property type="match status" value="1"/>
</dbReference>
<evidence type="ECO:0000313" key="1">
    <source>
        <dbReference type="EMBL" id="CUR33925.1"/>
    </source>
</evidence>
<dbReference type="RefSeq" id="WP_072716971.1">
    <property type="nucleotide sequence ID" value="NZ_LN889762.1"/>
</dbReference>
<name>A0A1J1LMY3_9CYAN</name>
<dbReference type="EMBL" id="CZDF01000166">
    <property type="protein sequence ID" value="CUR33925.1"/>
    <property type="molecule type" value="Genomic_DNA"/>
</dbReference>
<dbReference type="SUPFAM" id="SSF88697">
    <property type="entry name" value="PUA domain-like"/>
    <property type="match status" value="1"/>
</dbReference>
<dbReference type="AlphaFoldDB" id="A0A1J1LMY3"/>
<dbReference type="Proteomes" id="UP000184315">
    <property type="component" value="Unassembled WGS sequence"/>
</dbReference>
<dbReference type="OrthoDB" id="359066at2"/>
<protein>
    <submittedName>
        <fullName evidence="1">Uncharacterized protein</fullName>
    </submittedName>
</protein>
<proteinExistence type="predicted"/>
<reference evidence="2" key="1">
    <citation type="submission" date="2015-10" db="EMBL/GenBank/DDBJ databases">
        <authorList>
            <person name="Regsiter A."/>
            <person name="william w."/>
        </authorList>
    </citation>
    <scope>NUCLEOTIDE SEQUENCE [LARGE SCALE GENOMIC DNA]</scope>
</reference>